<protein>
    <submittedName>
        <fullName evidence="1">Uncharacterized protein</fullName>
    </submittedName>
</protein>
<reference evidence="1 2" key="1">
    <citation type="submission" date="2016-10" db="EMBL/GenBank/DDBJ databases">
        <authorList>
            <person name="de Groot N.N."/>
        </authorList>
    </citation>
    <scope>NUCLEOTIDE SEQUENCE [LARGE SCALE GENOMIC DNA]</scope>
    <source>
        <strain evidence="1 2">DSM 25584</strain>
    </source>
</reference>
<keyword evidence="2" id="KW-1185">Reference proteome</keyword>
<evidence type="ECO:0000313" key="2">
    <source>
        <dbReference type="Proteomes" id="UP000199415"/>
    </source>
</evidence>
<sequence>MINASIGKLASLGDAEKGFAVIGIGTKMQFSEILNPNTLGSMTRVAHDGDILIINHLPADKPEAYRRPHKKIVLLHRDRDGHASHTPLAEIPPGGPLIPCVEGIRPLSTVQAAEGEATTEAAEENK</sequence>
<dbReference type="Proteomes" id="UP000199415">
    <property type="component" value="Unassembled WGS sequence"/>
</dbReference>
<dbReference type="AlphaFoldDB" id="A0A1G7RV04"/>
<evidence type="ECO:0000313" key="1">
    <source>
        <dbReference type="EMBL" id="SDG14514.1"/>
    </source>
</evidence>
<dbReference type="OrthoDB" id="7265155at2"/>
<dbReference type="RefSeq" id="WP_090019931.1">
    <property type="nucleotide sequence ID" value="NZ_FNCE01000006.1"/>
</dbReference>
<organism evidence="1 2">
    <name type="scientific">Limimonas halophila</name>
    <dbReference type="NCBI Taxonomy" id="1082479"/>
    <lineage>
        <taxon>Bacteria</taxon>
        <taxon>Pseudomonadati</taxon>
        <taxon>Pseudomonadota</taxon>
        <taxon>Alphaproteobacteria</taxon>
        <taxon>Rhodospirillales</taxon>
        <taxon>Rhodovibrionaceae</taxon>
        <taxon>Limimonas</taxon>
    </lineage>
</organism>
<accession>A0A1G7RV04</accession>
<dbReference type="EMBL" id="FNCE01000006">
    <property type="protein sequence ID" value="SDG14514.1"/>
    <property type="molecule type" value="Genomic_DNA"/>
</dbReference>
<proteinExistence type="predicted"/>
<name>A0A1G7RV04_9PROT</name>
<gene>
    <name evidence="1" type="ORF">SAMN05216241_1064</name>
</gene>